<name>A0A4Q1HEX0_9BURK</name>
<reference evidence="3 4" key="1">
    <citation type="journal article" date="2017" name="Int. J. Syst. Evol. Microbiol.">
        <title>Achromobacter aloeverae sp. nov., isolated from the root of Aloe vera (L.) Burm.f.</title>
        <authorList>
            <person name="Kuncharoen N."/>
            <person name="Muramatsu Y."/>
            <person name="Shibata C."/>
            <person name="Kamakura Y."/>
            <person name="Nakagawa Y."/>
            <person name="Tanasupawat S."/>
        </authorList>
    </citation>
    <scope>NUCLEOTIDE SEQUENCE [LARGE SCALE GENOMIC DNA]</scope>
    <source>
        <strain evidence="3 4">AVA-1</strain>
    </source>
</reference>
<gene>
    <name evidence="3" type="ORF">C7R54_23640</name>
</gene>
<accession>A0A4Q1HEX0</accession>
<dbReference type="OrthoDB" id="9757969at2"/>
<sequence>MSLRIPRIRLSRRLGRIGLGIIGFILLVFALAAWQVPNFTRKALTGQVAEMLGREVQVGKISFNPFTLTLRVHDLKIAQPGSETPLLAVGEANASVAWRSVVWFAPVVDHLELHQPKVALVREGPTRFNFSDIQQKVADMSAAQPPAPEEDKDKPLPRFSLNNVLLEGGAITLDDKVTGRKQVIDDITLGVPFISNFGYATDIDVLPRFHARINGSPFDLRGTARPFDKVPASTLDVVFTGLALDQWADAWPAPLPVKLQHGLLDSDLHIVFEQPHDAPVRLRVTGNLGVREFDLRESAGDNLAAWRSLNVRQVDLDVIGRTAAIGDVELLDPRIQTRRDANQRINWLDVIDKLQRLSAGDKTEGAPKVSTVKTVVPAAPATDKATTDNATTDNAVPATDKAAANGASTGKAPSATDKTAAADQTASAPPASPPPPPAPAAWQVTIGAVNVGNGNLHLRDATTKVDYTLEKLDATVQQIRIPQPKDQPIGLWLTVDNADGAKLRGVGKLILQPLNLDLDVRAASLPLAPFAQTVRNATPVLLQGGTVGVSAQVHVVDHNNVLAVNASDIKVDAADIAARDESAKPAVDVGLKRLALSVDKWTLGSGSSNFDLKADGLLGQGVLATQGSFTLDPLQVSAKVDLSKLDLARFAPYAASSLNATVRSISVGAKGEARFVAAAGGKPMQASWKGAVNVDDLNLLDRVNRADFLAWKTLAFSNMAIQVVGDKPRLDLGDIVLDDFYGNVLLNGEGRLNVMDLVAEPGKAGGSITQDTQTRSAPRPAPAGKTAGGGLPDITVRSVTLKNGRATFNDRFVKPNYTAELSNVSGSVSALSSTNPQPAKVSVNGRVYRTAPLSISGVVNPFAKFLTLDLKATARGVDLPRFTTYSAKYVGYPIKRGKLSVDLEYRIKDRALSASNHVVLNQLTFGEKTNSKDATTLPVMLAVALLKDRNGNIDIDLPVSGSLDDPSFSVGRIILGVIGNLVVKAVTSPFSLLASAFGGGEELSYVTFAPGSDALDDTARERLGKLATALADRPSLQMDISGRADPATDDQGLRQAWVEQRIRAAQARSSGKSTRLNNAPLSAADRAKYLESVYDNTKMENKPRNFIGMAKSLPPDQMEDLLRKAAPVGDEQLRHLADARAQAVYEALQAAGAPADRIFVVAPELSAEGIKDKDAPSRVEFSIKH</sequence>
<feature type="compositionally biased region" description="Low complexity" evidence="1">
    <location>
        <begin position="383"/>
        <end position="399"/>
    </location>
</feature>
<evidence type="ECO:0008006" key="5">
    <source>
        <dbReference type="Google" id="ProtNLM"/>
    </source>
</evidence>
<proteinExistence type="predicted"/>
<feature type="transmembrane region" description="Helical" evidence="2">
    <location>
        <begin position="14"/>
        <end position="34"/>
    </location>
</feature>
<protein>
    <recommendedName>
        <fullName evidence="5">AsmA family protein</fullName>
    </recommendedName>
</protein>
<dbReference type="PANTHER" id="PTHR30441">
    <property type="entry name" value="DUF748 DOMAIN-CONTAINING PROTEIN"/>
    <property type="match status" value="1"/>
</dbReference>
<dbReference type="Proteomes" id="UP000290849">
    <property type="component" value="Unassembled WGS sequence"/>
</dbReference>
<dbReference type="PANTHER" id="PTHR30441:SF8">
    <property type="entry name" value="DUF748 DOMAIN-CONTAINING PROTEIN"/>
    <property type="match status" value="1"/>
</dbReference>
<dbReference type="GO" id="GO:0090313">
    <property type="term" value="P:regulation of protein targeting to membrane"/>
    <property type="evidence" value="ECO:0007669"/>
    <property type="project" value="TreeGrafter"/>
</dbReference>
<evidence type="ECO:0000256" key="1">
    <source>
        <dbReference type="SAM" id="MobiDB-lite"/>
    </source>
</evidence>
<keyword evidence="4" id="KW-1185">Reference proteome</keyword>
<feature type="compositionally biased region" description="Pro residues" evidence="1">
    <location>
        <begin position="430"/>
        <end position="439"/>
    </location>
</feature>
<feature type="compositionally biased region" description="Polar residues" evidence="1">
    <location>
        <begin position="767"/>
        <end position="776"/>
    </location>
</feature>
<dbReference type="RefSeq" id="WP_129153197.1">
    <property type="nucleotide sequence ID" value="NZ_JBHSDO010000018.1"/>
</dbReference>
<dbReference type="InterPro" id="IPR052894">
    <property type="entry name" value="AsmA-related"/>
</dbReference>
<evidence type="ECO:0000313" key="3">
    <source>
        <dbReference type="EMBL" id="RXN84389.1"/>
    </source>
</evidence>
<keyword evidence="2" id="KW-0812">Transmembrane</keyword>
<evidence type="ECO:0000313" key="4">
    <source>
        <dbReference type="Proteomes" id="UP000290849"/>
    </source>
</evidence>
<keyword evidence="2" id="KW-1133">Transmembrane helix</keyword>
<organism evidence="3 4">
    <name type="scientific">Achromobacter aloeverae</name>
    <dbReference type="NCBI Taxonomy" id="1750518"/>
    <lineage>
        <taxon>Bacteria</taxon>
        <taxon>Pseudomonadati</taxon>
        <taxon>Pseudomonadota</taxon>
        <taxon>Betaproteobacteria</taxon>
        <taxon>Burkholderiales</taxon>
        <taxon>Alcaligenaceae</taxon>
        <taxon>Achromobacter</taxon>
    </lineage>
</organism>
<dbReference type="Pfam" id="PF05359">
    <property type="entry name" value="DUF748"/>
    <property type="match status" value="2"/>
</dbReference>
<feature type="region of interest" description="Disordered" evidence="1">
    <location>
        <begin position="764"/>
        <end position="789"/>
    </location>
</feature>
<dbReference type="InterPro" id="IPR036737">
    <property type="entry name" value="OmpA-like_sf"/>
</dbReference>
<feature type="region of interest" description="Disordered" evidence="1">
    <location>
        <begin position="383"/>
        <end position="441"/>
    </location>
</feature>
<dbReference type="AlphaFoldDB" id="A0A4Q1HEX0"/>
<dbReference type="EMBL" id="PYAL01000008">
    <property type="protein sequence ID" value="RXN84389.1"/>
    <property type="molecule type" value="Genomic_DNA"/>
</dbReference>
<evidence type="ECO:0000256" key="2">
    <source>
        <dbReference type="SAM" id="Phobius"/>
    </source>
</evidence>
<dbReference type="GO" id="GO:0005886">
    <property type="term" value="C:plasma membrane"/>
    <property type="evidence" value="ECO:0007669"/>
    <property type="project" value="TreeGrafter"/>
</dbReference>
<dbReference type="Gene3D" id="3.30.1330.60">
    <property type="entry name" value="OmpA-like domain"/>
    <property type="match status" value="1"/>
</dbReference>
<keyword evidence="2" id="KW-0472">Membrane</keyword>
<comment type="caution">
    <text evidence="3">The sequence shown here is derived from an EMBL/GenBank/DDBJ whole genome shotgun (WGS) entry which is preliminary data.</text>
</comment>
<feature type="compositionally biased region" description="Low complexity" evidence="1">
    <location>
        <begin position="414"/>
        <end position="429"/>
    </location>
</feature>
<dbReference type="InterPro" id="IPR008023">
    <property type="entry name" value="DUF748"/>
</dbReference>